<evidence type="ECO:0000256" key="4">
    <source>
        <dbReference type="PIRSR" id="PIRSR603782-2"/>
    </source>
</evidence>
<comment type="caution">
    <text evidence="7">The sequence shown here is derived from an EMBL/GenBank/DDBJ whole genome shotgun (WGS) entry which is preliminary data.</text>
</comment>
<proteinExistence type="inferred from homology"/>
<dbReference type="SUPFAM" id="SSF52833">
    <property type="entry name" value="Thioredoxin-like"/>
    <property type="match status" value="1"/>
</dbReference>
<comment type="similarity">
    <text evidence="1">Belongs to the SCO1/2 family.</text>
</comment>
<organism evidence="7 8">
    <name type="scientific">Novimethylophilus kurashikiensis</name>
    <dbReference type="NCBI Taxonomy" id="1825523"/>
    <lineage>
        <taxon>Bacteria</taxon>
        <taxon>Pseudomonadati</taxon>
        <taxon>Pseudomonadota</taxon>
        <taxon>Betaproteobacteria</taxon>
        <taxon>Nitrosomonadales</taxon>
        <taxon>Methylophilaceae</taxon>
        <taxon>Novimethylophilus</taxon>
    </lineage>
</organism>
<sequence>MRKIAVAVLMLCLLGCADRQAKVEFVGTDVSGSQIGDDLGLTDQDGKVRHLSDFKGKLVVLFFGYTHCPDICPTTLMELTKAMRLLGPKGREVQVLFVTLDPARDQPGVLKQYVPSFDPSFIGLWGSEKQTQQVAKDFRIFYAKQASGGRSGYSIDHSAGLYIFDKKGRIRVYSNPGQGAKDIAGDLGKLLNE</sequence>
<protein>
    <submittedName>
        <fullName evidence="7">Protein SCO1/2</fullName>
    </submittedName>
</protein>
<dbReference type="PANTHER" id="PTHR12151:SF25">
    <property type="entry name" value="LINALOOL DEHYDRATASE_ISOMERASE DOMAIN-CONTAINING PROTEIN"/>
    <property type="match status" value="1"/>
</dbReference>
<keyword evidence="2 3" id="KW-0186">Copper</keyword>
<reference evidence="7 8" key="1">
    <citation type="journal article" date="2018" name="Environ. Microbiol.">
        <title>Isolation and genomic characterization of Novimethylophilus kurashikiensis gen. nov. sp. nov., a new lanthanide-dependent methylotrophic species of Methylophilaceae.</title>
        <authorList>
            <person name="Lv H."/>
            <person name="Sahin N."/>
            <person name="Tani A."/>
        </authorList>
    </citation>
    <scope>NUCLEOTIDE SEQUENCE [LARGE SCALE GENOMIC DNA]</scope>
    <source>
        <strain evidence="7 8">La2-4</strain>
    </source>
</reference>
<dbReference type="InterPro" id="IPR036249">
    <property type="entry name" value="Thioredoxin-like_sf"/>
</dbReference>
<evidence type="ECO:0000256" key="5">
    <source>
        <dbReference type="SAM" id="SignalP"/>
    </source>
</evidence>
<dbReference type="AlphaFoldDB" id="A0A2R5FHM1"/>
<dbReference type="EMBL" id="BDOQ01000019">
    <property type="protein sequence ID" value="GBG15534.1"/>
    <property type="molecule type" value="Genomic_DNA"/>
</dbReference>
<feature type="binding site" evidence="3">
    <location>
        <position position="72"/>
    </location>
    <ligand>
        <name>Cu cation</name>
        <dbReference type="ChEBI" id="CHEBI:23378"/>
    </ligand>
</feature>
<name>A0A2R5FHM1_9PROT</name>
<keyword evidence="4" id="KW-1015">Disulfide bond</keyword>
<dbReference type="FunFam" id="3.40.30.10:FF:000013">
    <property type="entry name" value="Blast:Protein SCO1 homolog, mitochondrial"/>
    <property type="match status" value="1"/>
</dbReference>
<feature type="binding site" evidence="3">
    <location>
        <position position="157"/>
    </location>
    <ligand>
        <name>Cu cation</name>
        <dbReference type="ChEBI" id="CHEBI:23378"/>
    </ligand>
</feature>
<evidence type="ECO:0000256" key="1">
    <source>
        <dbReference type="ARBA" id="ARBA00010996"/>
    </source>
</evidence>
<feature type="binding site" evidence="3">
    <location>
        <position position="68"/>
    </location>
    <ligand>
        <name>Cu cation</name>
        <dbReference type="ChEBI" id="CHEBI:23378"/>
    </ligand>
</feature>
<dbReference type="InterPro" id="IPR003782">
    <property type="entry name" value="SCO1/SenC"/>
</dbReference>
<evidence type="ECO:0000313" key="7">
    <source>
        <dbReference type="EMBL" id="GBG15534.1"/>
    </source>
</evidence>
<dbReference type="PROSITE" id="PS51352">
    <property type="entry name" value="THIOREDOXIN_2"/>
    <property type="match status" value="1"/>
</dbReference>
<dbReference type="GO" id="GO:0046872">
    <property type="term" value="F:metal ion binding"/>
    <property type="evidence" value="ECO:0007669"/>
    <property type="project" value="UniProtKB-KW"/>
</dbReference>
<dbReference type="OrthoDB" id="9790194at2"/>
<feature type="chain" id="PRO_5015346528" evidence="5">
    <location>
        <begin position="22"/>
        <end position="193"/>
    </location>
</feature>
<dbReference type="RefSeq" id="WP_109016686.1">
    <property type="nucleotide sequence ID" value="NZ_BDOQ01000019.1"/>
</dbReference>
<accession>A0A2R5FHM1</accession>
<gene>
    <name evidence="7" type="primary">sco1</name>
    <name evidence="7" type="ORF">NMK_3143</name>
</gene>
<feature type="signal peptide" evidence="5">
    <location>
        <begin position="1"/>
        <end position="21"/>
    </location>
</feature>
<dbReference type="Proteomes" id="UP000245081">
    <property type="component" value="Unassembled WGS sequence"/>
</dbReference>
<feature type="disulfide bond" description="Redox-active" evidence="4">
    <location>
        <begin position="68"/>
        <end position="72"/>
    </location>
</feature>
<evidence type="ECO:0000259" key="6">
    <source>
        <dbReference type="PROSITE" id="PS51352"/>
    </source>
</evidence>
<feature type="domain" description="Thioredoxin" evidence="6">
    <location>
        <begin position="30"/>
        <end position="193"/>
    </location>
</feature>
<dbReference type="Gene3D" id="3.40.30.10">
    <property type="entry name" value="Glutaredoxin"/>
    <property type="match status" value="1"/>
</dbReference>
<evidence type="ECO:0000256" key="3">
    <source>
        <dbReference type="PIRSR" id="PIRSR603782-1"/>
    </source>
</evidence>
<dbReference type="PANTHER" id="PTHR12151">
    <property type="entry name" value="ELECTRON TRANSPORT PROTIN SCO1/SENC FAMILY MEMBER"/>
    <property type="match status" value="1"/>
</dbReference>
<dbReference type="CDD" id="cd02968">
    <property type="entry name" value="SCO"/>
    <property type="match status" value="1"/>
</dbReference>
<dbReference type="InterPro" id="IPR013766">
    <property type="entry name" value="Thioredoxin_domain"/>
</dbReference>
<keyword evidence="5" id="KW-0732">Signal</keyword>
<evidence type="ECO:0000256" key="2">
    <source>
        <dbReference type="ARBA" id="ARBA00023008"/>
    </source>
</evidence>
<keyword evidence="8" id="KW-1185">Reference proteome</keyword>
<keyword evidence="3" id="KW-0479">Metal-binding</keyword>
<evidence type="ECO:0000313" key="8">
    <source>
        <dbReference type="Proteomes" id="UP000245081"/>
    </source>
</evidence>
<dbReference type="Pfam" id="PF02630">
    <property type="entry name" value="SCO1-SenC"/>
    <property type="match status" value="1"/>
</dbReference>